<feature type="domain" description="Pyridine nucleotide-disulphide oxidoreductase dimerisation" evidence="5">
    <location>
        <begin position="330"/>
        <end position="432"/>
    </location>
</feature>
<dbReference type="Pfam" id="PF07992">
    <property type="entry name" value="Pyr_redox_2"/>
    <property type="match status" value="1"/>
</dbReference>
<dbReference type="InterPro" id="IPR016156">
    <property type="entry name" value="FAD/NAD-linked_Rdtase_dimer_sf"/>
</dbReference>
<evidence type="ECO:0000313" key="7">
    <source>
        <dbReference type="EMBL" id="MFC7390395.1"/>
    </source>
</evidence>
<name>A0ABW2PQJ2_9BACL</name>
<comment type="caution">
    <text evidence="7">The sequence shown here is derived from an EMBL/GenBank/DDBJ whole genome shotgun (WGS) entry which is preliminary data.</text>
</comment>
<dbReference type="SUPFAM" id="SSF51905">
    <property type="entry name" value="FAD/NAD(P)-binding domain"/>
    <property type="match status" value="1"/>
</dbReference>
<evidence type="ECO:0000259" key="5">
    <source>
        <dbReference type="Pfam" id="PF02852"/>
    </source>
</evidence>
<evidence type="ECO:0000313" key="8">
    <source>
        <dbReference type="Proteomes" id="UP001596439"/>
    </source>
</evidence>
<evidence type="ECO:0000256" key="3">
    <source>
        <dbReference type="ARBA" id="ARBA00022630"/>
    </source>
</evidence>
<dbReference type="Gene3D" id="3.30.390.30">
    <property type="match status" value="1"/>
</dbReference>
<comment type="cofactor">
    <cofactor evidence="1">
        <name>FAD</name>
        <dbReference type="ChEBI" id="CHEBI:57692"/>
    </cofactor>
</comment>
<dbReference type="InterPro" id="IPR001100">
    <property type="entry name" value="Pyr_nuc-diS_OxRdtase"/>
</dbReference>
<evidence type="ECO:0000256" key="1">
    <source>
        <dbReference type="ARBA" id="ARBA00001974"/>
    </source>
</evidence>
<dbReference type="PIRSF" id="PIRSF000350">
    <property type="entry name" value="Mercury_reductase_MerA"/>
    <property type="match status" value="1"/>
</dbReference>
<protein>
    <submittedName>
        <fullName evidence="7">Dihydrolipoyl dehydrogenase family protein</fullName>
        <ecNumber evidence="7">1.-.-.-</ecNumber>
    </submittedName>
</protein>
<accession>A0ABW2PQJ2</accession>
<dbReference type="Proteomes" id="UP001596439">
    <property type="component" value="Unassembled WGS sequence"/>
</dbReference>
<dbReference type="InterPro" id="IPR023753">
    <property type="entry name" value="FAD/NAD-binding_dom"/>
</dbReference>
<evidence type="ECO:0000256" key="2">
    <source>
        <dbReference type="ARBA" id="ARBA00007532"/>
    </source>
</evidence>
<keyword evidence="8" id="KW-1185">Reference proteome</keyword>
<dbReference type="Gene3D" id="3.50.50.60">
    <property type="entry name" value="FAD/NAD(P)-binding domain"/>
    <property type="match status" value="2"/>
</dbReference>
<keyword evidence="3" id="KW-0285">Flavoprotein</keyword>
<dbReference type="InterPro" id="IPR004099">
    <property type="entry name" value="Pyr_nucl-diS_OxRdtase_dimer"/>
</dbReference>
<keyword evidence="7" id="KW-0560">Oxidoreductase</keyword>
<dbReference type="RefSeq" id="WP_214789433.1">
    <property type="nucleotide sequence ID" value="NZ_JANIEL010000001.1"/>
</dbReference>
<dbReference type="EC" id="1.-.-.-" evidence="7"/>
<dbReference type="Pfam" id="PF02852">
    <property type="entry name" value="Pyr_redox_dim"/>
    <property type="match status" value="1"/>
</dbReference>
<dbReference type="SUPFAM" id="SSF55424">
    <property type="entry name" value="FAD/NAD-linked reductases, dimerisation (C-terminal) domain"/>
    <property type="match status" value="1"/>
</dbReference>
<reference evidence="8" key="1">
    <citation type="journal article" date="2019" name="Int. J. Syst. Evol. Microbiol.">
        <title>The Global Catalogue of Microorganisms (GCM) 10K type strain sequencing project: providing services to taxonomists for standard genome sequencing and annotation.</title>
        <authorList>
            <consortium name="The Broad Institute Genomics Platform"/>
            <consortium name="The Broad Institute Genome Sequencing Center for Infectious Disease"/>
            <person name="Wu L."/>
            <person name="Ma J."/>
        </authorList>
    </citation>
    <scope>NUCLEOTIDE SEQUENCE [LARGE SCALE GENOMIC DNA]</scope>
    <source>
        <strain evidence="8">CCUG 55590</strain>
    </source>
</reference>
<organism evidence="7 8">
    <name type="scientific">Exiguobacterium aestuarii</name>
    <dbReference type="NCBI Taxonomy" id="273527"/>
    <lineage>
        <taxon>Bacteria</taxon>
        <taxon>Bacillati</taxon>
        <taxon>Bacillota</taxon>
        <taxon>Bacilli</taxon>
        <taxon>Bacillales</taxon>
        <taxon>Bacillales Family XII. Incertae Sedis</taxon>
        <taxon>Exiguobacterium</taxon>
    </lineage>
</organism>
<dbReference type="PANTHER" id="PTHR43014:SF5">
    <property type="entry name" value="GLUTATHIONE REDUCTASE (NADPH)"/>
    <property type="match status" value="1"/>
</dbReference>
<dbReference type="EMBL" id="JBHTCE010000001">
    <property type="protein sequence ID" value="MFC7390395.1"/>
    <property type="molecule type" value="Genomic_DNA"/>
</dbReference>
<feature type="domain" description="FAD/NAD(P)-binding" evidence="6">
    <location>
        <begin position="4"/>
        <end position="309"/>
    </location>
</feature>
<comment type="similarity">
    <text evidence="2">Belongs to the class-I pyridine nucleotide-disulfide oxidoreductase family.</text>
</comment>
<keyword evidence="4" id="KW-0274">FAD</keyword>
<dbReference type="InterPro" id="IPR036188">
    <property type="entry name" value="FAD/NAD-bd_sf"/>
</dbReference>
<proteinExistence type="inferred from homology"/>
<dbReference type="GO" id="GO:0016491">
    <property type="term" value="F:oxidoreductase activity"/>
    <property type="evidence" value="ECO:0007669"/>
    <property type="project" value="UniProtKB-KW"/>
</dbReference>
<sequence length="437" mass="48010">MKRYDVIIVGSGSAASQAATILRDAGKEIAIIENWTFGGTCPQRGCDPKKMLAEGAELLARTERMRELGVEGSLSLDWQAFKKRIDEYRFSIPTSKTQHWNEMNIDLYQGEPHFIDEDSIVIEGHELSAPQFLIATGQTPRPLDIPGGDQAITSDDVFDLDALPESIHIVGAGYIAFEFAHIFRRFGSDVTLLIRSQALKAFDPNVVHRLVEESKRIGISVRYDVEPTRIDGNVLTLSDDSTLEGVVLNATGRIPSVERLHLDAAGVKSDRQGIHVNEYLQTSNPAVYAAGDVAYSPNPALTPFAGQEGRLAALNMLHGNTRVLPERPAPTIVYATPPIAKVGLTVEEAEAEGIDFDVKETDMSHFLTYSRINDATAYSKVLLSEEGHVIGAHLIGHHAPELINLFSFIIQNKLSHQHVKHLEVAYPTAASDLTYLI</sequence>
<dbReference type="PRINTS" id="PR00411">
    <property type="entry name" value="PNDRDTASEI"/>
</dbReference>
<evidence type="ECO:0000259" key="6">
    <source>
        <dbReference type="Pfam" id="PF07992"/>
    </source>
</evidence>
<dbReference type="PANTHER" id="PTHR43014">
    <property type="entry name" value="MERCURIC REDUCTASE"/>
    <property type="match status" value="1"/>
</dbReference>
<dbReference type="PRINTS" id="PR00368">
    <property type="entry name" value="FADPNR"/>
</dbReference>
<gene>
    <name evidence="7" type="ORF">ACFQO8_09555</name>
</gene>
<evidence type="ECO:0000256" key="4">
    <source>
        <dbReference type="ARBA" id="ARBA00022827"/>
    </source>
</evidence>